<evidence type="ECO:0000313" key="4">
    <source>
        <dbReference type="Proteomes" id="UP001321473"/>
    </source>
</evidence>
<keyword evidence="2" id="KW-0472">Membrane</keyword>
<evidence type="ECO:0000256" key="1">
    <source>
        <dbReference type="SAM" id="MobiDB-lite"/>
    </source>
</evidence>
<gene>
    <name evidence="3" type="ORF">V5799_022841</name>
</gene>
<sequence>YGVEHGYLVLEDLKTRDLPRPPPAGWDSAKRLGLVAAAALCIFAAVVALGILSRVTRSDDGRRPADPVHDRNGTNETAAAPKFYVVTEIEDDIEKDLDVESAAESSQLYGVHEAASKRRKPSAVETAPGRIGNSPSRWGHLMTTPGMFDGEDDTVTFGDGVSSDIATDSVAADTTLKPLHWLGRTKSAINGTHSPAKDTKRNRVF</sequence>
<name>A0AAQ4FKT2_AMBAM</name>
<feature type="transmembrane region" description="Helical" evidence="2">
    <location>
        <begin position="32"/>
        <end position="53"/>
    </location>
</feature>
<comment type="caution">
    <text evidence="3">The sequence shown here is derived from an EMBL/GenBank/DDBJ whole genome shotgun (WGS) entry which is preliminary data.</text>
</comment>
<evidence type="ECO:0000256" key="2">
    <source>
        <dbReference type="SAM" id="Phobius"/>
    </source>
</evidence>
<keyword evidence="2" id="KW-1133">Transmembrane helix</keyword>
<protein>
    <submittedName>
        <fullName evidence="3">Uncharacterized protein</fullName>
    </submittedName>
</protein>
<organism evidence="3 4">
    <name type="scientific">Amblyomma americanum</name>
    <name type="common">Lone star tick</name>
    <dbReference type="NCBI Taxonomy" id="6943"/>
    <lineage>
        <taxon>Eukaryota</taxon>
        <taxon>Metazoa</taxon>
        <taxon>Ecdysozoa</taxon>
        <taxon>Arthropoda</taxon>
        <taxon>Chelicerata</taxon>
        <taxon>Arachnida</taxon>
        <taxon>Acari</taxon>
        <taxon>Parasitiformes</taxon>
        <taxon>Ixodida</taxon>
        <taxon>Ixodoidea</taxon>
        <taxon>Ixodidae</taxon>
        <taxon>Amblyomminae</taxon>
        <taxon>Amblyomma</taxon>
    </lineage>
</organism>
<evidence type="ECO:0000313" key="3">
    <source>
        <dbReference type="EMBL" id="KAK8787383.1"/>
    </source>
</evidence>
<keyword evidence="4" id="KW-1185">Reference proteome</keyword>
<dbReference type="Proteomes" id="UP001321473">
    <property type="component" value="Unassembled WGS sequence"/>
</dbReference>
<keyword evidence="2" id="KW-0812">Transmembrane</keyword>
<dbReference type="AlphaFoldDB" id="A0AAQ4FKT2"/>
<dbReference type="EMBL" id="JARKHS020001859">
    <property type="protein sequence ID" value="KAK8787383.1"/>
    <property type="molecule type" value="Genomic_DNA"/>
</dbReference>
<proteinExistence type="predicted"/>
<feature type="non-terminal residue" evidence="3">
    <location>
        <position position="1"/>
    </location>
</feature>
<accession>A0AAQ4FKT2</accession>
<reference evidence="3 4" key="1">
    <citation type="journal article" date="2023" name="Arcadia Sci">
        <title>De novo assembly of a long-read Amblyomma americanum tick genome.</title>
        <authorList>
            <person name="Chou S."/>
            <person name="Poskanzer K.E."/>
            <person name="Rollins M."/>
            <person name="Thuy-Boun P.S."/>
        </authorList>
    </citation>
    <scope>NUCLEOTIDE SEQUENCE [LARGE SCALE GENOMIC DNA]</scope>
    <source>
        <strain evidence="3">F_SG_1</strain>
        <tissue evidence="3">Salivary glands</tissue>
    </source>
</reference>
<feature type="region of interest" description="Disordered" evidence="1">
    <location>
        <begin position="110"/>
        <end position="139"/>
    </location>
</feature>